<dbReference type="OrthoDB" id="427790at2"/>
<dbReference type="PANTHER" id="PTHR34849">
    <property type="entry name" value="SSL5025 PROTEIN"/>
    <property type="match status" value="1"/>
</dbReference>
<comment type="caution">
    <text evidence="1">The sequence shown here is derived from an EMBL/GenBank/DDBJ whole genome shotgun (WGS) entry which is preliminary data.</text>
</comment>
<dbReference type="InterPro" id="IPR009057">
    <property type="entry name" value="Homeodomain-like_sf"/>
</dbReference>
<dbReference type="AlphaFoldDB" id="A0A2G4F464"/>
<dbReference type="EMBL" id="NXIB02000017">
    <property type="protein sequence ID" value="PHX56536.1"/>
    <property type="molecule type" value="Genomic_DNA"/>
</dbReference>
<reference evidence="1" key="1">
    <citation type="submission" date="2017-10" db="EMBL/GenBank/DDBJ databases">
        <title>Draft genome sequence of the planktic cyanobacteria Tychonema bourrellyi isolated from alpine lentic freshwater.</title>
        <authorList>
            <person name="Tett A."/>
            <person name="Armanini F."/>
            <person name="Asnicar F."/>
            <person name="Boscaini A."/>
            <person name="Pasolli E."/>
            <person name="Zolfo M."/>
            <person name="Donati C."/>
            <person name="Salmaso N."/>
            <person name="Segata N."/>
        </authorList>
    </citation>
    <scope>NUCLEOTIDE SEQUENCE</scope>
    <source>
        <strain evidence="1">FEM_GT703</strain>
    </source>
</reference>
<dbReference type="SUPFAM" id="SSF46689">
    <property type="entry name" value="Homeodomain-like"/>
    <property type="match status" value="1"/>
</dbReference>
<keyword evidence="2" id="KW-1185">Reference proteome</keyword>
<evidence type="ECO:0000313" key="1">
    <source>
        <dbReference type="EMBL" id="PHX56536.1"/>
    </source>
</evidence>
<dbReference type="Pfam" id="PF04255">
    <property type="entry name" value="DUF433"/>
    <property type="match status" value="1"/>
</dbReference>
<proteinExistence type="predicted"/>
<dbReference type="InterPro" id="IPR036388">
    <property type="entry name" value="WH-like_DNA-bd_sf"/>
</dbReference>
<evidence type="ECO:0000313" key="2">
    <source>
        <dbReference type="Proteomes" id="UP000226442"/>
    </source>
</evidence>
<dbReference type="Gene3D" id="1.10.10.10">
    <property type="entry name" value="Winged helix-like DNA-binding domain superfamily/Winged helix DNA-binding domain"/>
    <property type="match status" value="1"/>
</dbReference>
<protein>
    <submittedName>
        <fullName evidence="1">DUF433 domain-containing protein</fullName>
    </submittedName>
</protein>
<dbReference type="PANTHER" id="PTHR34849:SF1">
    <property type="entry name" value="SLR0770 PROTEIN"/>
    <property type="match status" value="1"/>
</dbReference>
<name>A0A2G4F464_9CYAN</name>
<accession>A0A2G4F464</accession>
<organism evidence="1 2">
    <name type="scientific">Tychonema bourrellyi FEM_GT703</name>
    <dbReference type="NCBI Taxonomy" id="2040638"/>
    <lineage>
        <taxon>Bacteria</taxon>
        <taxon>Bacillati</taxon>
        <taxon>Cyanobacteriota</taxon>
        <taxon>Cyanophyceae</taxon>
        <taxon>Oscillatoriophycideae</taxon>
        <taxon>Oscillatoriales</taxon>
        <taxon>Microcoleaceae</taxon>
        <taxon>Tychonema</taxon>
    </lineage>
</organism>
<gene>
    <name evidence="1" type="ORF">CP500_004615</name>
</gene>
<dbReference type="InterPro" id="IPR007367">
    <property type="entry name" value="DUF433"/>
</dbReference>
<dbReference type="RefSeq" id="WP_096828592.1">
    <property type="nucleotide sequence ID" value="NZ_NXIB02000017.1"/>
</dbReference>
<dbReference type="Proteomes" id="UP000226442">
    <property type="component" value="Unassembled WGS sequence"/>
</dbReference>
<sequence length="97" mass="10616">MSISAIDIGTLVVSTPETCGGRPRIAGTRISIAQIAVWNKQGLSVEEILEEIPYLDLAQVYAALSYYHANRNEIEADLAAELAEYQLLESEHRAGNL</sequence>